<proteinExistence type="predicted"/>
<reference evidence="1 2" key="1">
    <citation type="journal article" date="2021" name="BMC Genomics">
        <title>Datura genome reveals duplications of psychoactive alkaloid biosynthetic genes and high mutation rate following tissue culture.</title>
        <authorList>
            <person name="Rajewski A."/>
            <person name="Carter-House D."/>
            <person name="Stajich J."/>
            <person name="Litt A."/>
        </authorList>
    </citation>
    <scope>NUCLEOTIDE SEQUENCE [LARGE SCALE GENOMIC DNA]</scope>
    <source>
        <strain evidence="1">AR-01</strain>
    </source>
</reference>
<gene>
    <name evidence="1" type="ORF">HAX54_020625</name>
</gene>
<comment type="caution">
    <text evidence="1">The sequence shown here is derived from an EMBL/GenBank/DDBJ whole genome shotgun (WGS) entry which is preliminary data.</text>
</comment>
<dbReference type="PANTHER" id="PTHR36720">
    <property type="entry name" value="TAF RNA POLYMERASE I SUBUNIT A"/>
    <property type="match status" value="1"/>
</dbReference>
<dbReference type="PANTHER" id="PTHR36720:SF1">
    <property type="entry name" value="TAF RNA POLYMERASE I SUBUNIT A"/>
    <property type="match status" value="1"/>
</dbReference>
<protein>
    <submittedName>
        <fullName evidence="1">Uncharacterized protein</fullName>
    </submittedName>
</protein>
<dbReference type="EMBL" id="JACEIK010002489">
    <property type="protein sequence ID" value="MCD9561498.1"/>
    <property type="molecule type" value="Genomic_DNA"/>
</dbReference>
<sequence length="173" mass="19671">MLQVEATKIDEATTSSWSMPGVYNVPQALSNIIGDFYSPHLISSGFFVLYHAACRVKATILEHFDSGNYVKLSAILEENLEKDPTCSHSMGRLISLHRSGTSLPEKSFYSLLPEEIRDTKSWYFHKVCSTPKCCLKDMQEIMLNNWLKQNYLFCKEMKLESNSTLKASSGLMR</sequence>
<evidence type="ECO:0000313" key="2">
    <source>
        <dbReference type="Proteomes" id="UP000823775"/>
    </source>
</evidence>
<keyword evidence="2" id="KW-1185">Reference proteome</keyword>
<name>A0ABS8UTJ0_DATST</name>
<accession>A0ABS8UTJ0</accession>
<evidence type="ECO:0000313" key="1">
    <source>
        <dbReference type="EMBL" id="MCD9561498.1"/>
    </source>
</evidence>
<dbReference type="Proteomes" id="UP000823775">
    <property type="component" value="Unassembled WGS sequence"/>
</dbReference>
<organism evidence="1 2">
    <name type="scientific">Datura stramonium</name>
    <name type="common">Jimsonweed</name>
    <name type="synonym">Common thornapple</name>
    <dbReference type="NCBI Taxonomy" id="4076"/>
    <lineage>
        <taxon>Eukaryota</taxon>
        <taxon>Viridiplantae</taxon>
        <taxon>Streptophyta</taxon>
        <taxon>Embryophyta</taxon>
        <taxon>Tracheophyta</taxon>
        <taxon>Spermatophyta</taxon>
        <taxon>Magnoliopsida</taxon>
        <taxon>eudicotyledons</taxon>
        <taxon>Gunneridae</taxon>
        <taxon>Pentapetalae</taxon>
        <taxon>asterids</taxon>
        <taxon>lamiids</taxon>
        <taxon>Solanales</taxon>
        <taxon>Solanaceae</taxon>
        <taxon>Solanoideae</taxon>
        <taxon>Datureae</taxon>
        <taxon>Datura</taxon>
    </lineage>
</organism>